<dbReference type="CDD" id="cd02037">
    <property type="entry name" value="Mrp_NBP35"/>
    <property type="match status" value="1"/>
</dbReference>
<reference evidence="7 8" key="1">
    <citation type="submission" date="2017-07" db="EMBL/GenBank/DDBJ databases">
        <title>Recovery of genomes from metagenomes via a dereplication, aggregation, and scoring strategy.</title>
        <authorList>
            <person name="Sieber C.M."/>
            <person name="Probst A.J."/>
            <person name="Sharrar A."/>
            <person name="Thomas B.C."/>
            <person name="Hess M."/>
            <person name="Tringe S.G."/>
            <person name="Banfield J.F."/>
        </authorList>
    </citation>
    <scope>NUCLEOTIDE SEQUENCE [LARGE SCALE GENOMIC DNA]</scope>
    <source>
        <strain evidence="7">JGI_Cruoil_03_51_56</strain>
    </source>
</reference>
<comment type="subunit">
    <text evidence="6">Homodimer.</text>
</comment>
<keyword evidence="6" id="KW-0378">Hydrolase</keyword>
<comment type="function">
    <text evidence="6">Binds and transfers iron-sulfur (Fe-S) clusters to target apoproteins. Can hydrolyze ATP.</text>
</comment>
<protein>
    <recommendedName>
        <fullName evidence="6">Iron-sulfur cluster carrier protein</fullName>
    </recommendedName>
</protein>
<comment type="caution">
    <text evidence="7">The sequence shown here is derived from an EMBL/GenBank/DDBJ whole genome shotgun (WGS) entry which is preliminary data.</text>
</comment>
<dbReference type="GO" id="GO:0046872">
    <property type="term" value="F:metal ion binding"/>
    <property type="evidence" value="ECO:0007669"/>
    <property type="project" value="UniProtKB-KW"/>
</dbReference>
<keyword evidence="3 6" id="KW-0067">ATP-binding</keyword>
<accession>A0A235BUG9</accession>
<dbReference type="AlphaFoldDB" id="A0A235BUG9"/>
<keyword evidence="2 6" id="KW-0547">Nucleotide-binding</keyword>
<dbReference type="PANTHER" id="PTHR23264:SF19">
    <property type="entry name" value="CYTOSOLIC FE-S CLUSTER ASSEMBLY FACTOR NUBP2"/>
    <property type="match status" value="1"/>
</dbReference>
<evidence type="ECO:0000313" key="8">
    <source>
        <dbReference type="Proteomes" id="UP000215559"/>
    </source>
</evidence>
<keyword evidence="4 6" id="KW-0408">Iron</keyword>
<evidence type="ECO:0000256" key="6">
    <source>
        <dbReference type="HAMAP-Rule" id="MF_02040"/>
    </source>
</evidence>
<dbReference type="Pfam" id="PF10609">
    <property type="entry name" value="ParA"/>
    <property type="match status" value="1"/>
</dbReference>
<dbReference type="GO" id="GO:0005829">
    <property type="term" value="C:cytosol"/>
    <property type="evidence" value="ECO:0007669"/>
    <property type="project" value="TreeGrafter"/>
</dbReference>
<evidence type="ECO:0000256" key="3">
    <source>
        <dbReference type="ARBA" id="ARBA00022840"/>
    </source>
</evidence>
<dbReference type="FunFam" id="3.40.50.300:FF:001119">
    <property type="entry name" value="Iron-sulfur cluster carrier protein"/>
    <property type="match status" value="1"/>
</dbReference>
<evidence type="ECO:0000256" key="2">
    <source>
        <dbReference type="ARBA" id="ARBA00022741"/>
    </source>
</evidence>
<dbReference type="GO" id="GO:0016226">
    <property type="term" value="P:iron-sulfur cluster assembly"/>
    <property type="evidence" value="ECO:0007669"/>
    <property type="project" value="InterPro"/>
</dbReference>
<name>A0A235BUG9_UNCW3</name>
<comment type="similarity">
    <text evidence="6">Belongs to the Mrp/NBP35 ATP-binding proteins family.</text>
</comment>
<gene>
    <name evidence="7" type="ORF">CH330_06320</name>
</gene>
<sequence>MAVTGLEQEQAKVATALKHIKNRLLVFSGKGGVGKTTAAVNIAIGLAQQGRKVGLLDVDIHGPDVAKMFGIEDAKMGLADKGRIKPVIGAYDIRVVSMAFLLQDRNAPVIWRGPLKMRVIMQFLGDVEWGDLDWLVVDSPPGTGDEPLSIAQLVPATAAIIVTTPQSVALLDTRKAVNFAQMLKLRILGVVENMSGFTCPYCGKKVDLFKTGGGAKMAQEMLVPLLGKVPIDPAIVDSSDEGKPYIAGYPDAEASKVMKEVVARIIESEVK</sequence>
<dbReference type="InterPro" id="IPR019591">
    <property type="entry name" value="Mrp/NBP35_ATP-bd"/>
</dbReference>
<dbReference type="GO" id="GO:0005524">
    <property type="term" value="F:ATP binding"/>
    <property type="evidence" value="ECO:0007669"/>
    <property type="project" value="UniProtKB-UniRule"/>
</dbReference>
<dbReference type="GO" id="GO:0016887">
    <property type="term" value="F:ATP hydrolysis activity"/>
    <property type="evidence" value="ECO:0007669"/>
    <property type="project" value="UniProtKB-UniRule"/>
</dbReference>
<keyword evidence="5 6" id="KW-0411">Iron-sulfur</keyword>
<dbReference type="Proteomes" id="UP000215559">
    <property type="component" value="Unassembled WGS sequence"/>
</dbReference>
<evidence type="ECO:0000313" key="7">
    <source>
        <dbReference type="EMBL" id="OYD15215.1"/>
    </source>
</evidence>
<dbReference type="Gene3D" id="3.40.50.300">
    <property type="entry name" value="P-loop containing nucleotide triphosphate hydrolases"/>
    <property type="match status" value="1"/>
</dbReference>
<evidence type="ECO:0000256" key="4">
    <source>
        <dbReference type="ARBA" id="ARBA00023004"/>
    </source>
</evidence>
<dbReference type="InterPro" id="IPR033756">
    <property type="entry name" value="YlxH/NBP35"/>
</dbReference>
<keyword evidence="1 6" id="KW-0479">Metal-binding</keyword>
<proteinExistence type="inferred from homology"/>
<evidence type="ECO:0000256" key="1">
    <source>
        <dbReference type="ARBA" id="ARBA00022723"/>
    </source>
</evidence>
<dbReference type="GO" id="GO:0051536">
    <property type="term" value="F:iron-sulfur cluster binding"/>
    <property type="evidence" value="ECO:0007669"/>
    <property type="project" value="UniProtKB-UniRule"/>
</dbReference>
<dbReference type="EMBL" id="NOZP01000116">
    <property type="protein sequence ID" value="OYD15215.1"/>
    <property type="molecule type" value="Genomic_DNA"/>
</dbReference>
<dbReference type="InterPro" id="IPR027417">
    <property type="entry name" value="P-loop_NTPase"/>
</dbReference>
<evidence type="ECO:0000256" key="5">
    <source>
        <dbReference type="ARBA" id="ARBA00023014"/>
    </source>
</evidence>
<dbReference type="GO" id="GO:0140663">
    <property type="term" value="F:ATP-dependent FeS chaperone activity"/>
    <property type="evidence" value="ECO:0007669"/>
    <property type="project" value="InterPro"/>
</dbReference>
<organism evidence="7 8">
    <name type="scientific">candidate division WOR-3 bacterium JGI_Cruoil_03_51_56</name>
    <dbReference type="NCBI Taxonomy" id="1973747"/>
    <lineage>
        <taxon>Bacteria</taxon>
        <taxon>Bacteria division WOR-3</taxon>
    </lineage>
</organism>
<dbReference type="SUPFAM" id="SSF52540">
    <property type="entry name" value="P-loop containing nucleoside triphosphate hydrolases"/>
    <property type="match status" value="1"/>
</dbReference>
<dbReference type="PANTHER" id="PTHR23264">
    <property type="entry name" value="NUCLEOTIDE-BINDING PROTEIN NBP35 YEAST -RELATED"/>
    <property type="match status" value="1"/>
</dbReference>
<dbReference type="HAMAP" id="MF_02040">
    <property type="entry name" value="Mrp_NBP35"/>
    <property type="match status" value="1"/>
</dbReference>
<feature type="binding site" evidence="6">
    <location>
        <begin position="29"/>
        <end position="36"/>
    </location>
    <ligand>
        <name>ATP</name>
        <dbReference type="ChEBI" id="CHEBI:30616"/>
    </ligand>
</feature>